<dbReference type="Proteomes" id="UP000682134">
    <property type="component" value="Unassembled WGS sequence"/>
</dbReference>
<evidence type="ECO:0000313" key="8">
    <source>
        <dbReference type="Proteomes" id="UP000682134"/>
    </source>
</evidence>
<dbReference type="GO" id="GO:0140359">
    <property type="term" value="F:ABC-type transporter activity"/>
    <property type="evidence" value="ECO:0007669"/>
    <property type="project" value="InterPro"/>
</dbReference>
<dbReference type="Gene3D" id="3.40.1710.10">
    <property type="entry name" value="abc type-2 transporter like domain"/>
    <property type="match status" value="1"/>
</dbReference>
<name>A0A940NNB9_9BACI</name>
<dbReference type="EMBL" id="JAGIYQ010000001">
    <property type="protein sequence ID" value="MBP0723866.1"/>
    <property type="molecule type" value="Genomic_DNA"/>
</dbReference>
<dbReference type="InterPro" id="IPR017501">
    <property type="entry name" value="Phage_infect_YhgE_C"/>
</dbReference>
<proteinExistence type="predicted"/>
<reference evidence="7" key="1">
    <citation type="submission" date="2021-04" db="EMBL/GenBank/DDBJ databases">
        <title>Genome seq and assembly of Bacillus sp.</title>
        <authorList>
            <person name="Chhetri G."/>
        </authorList>
    </citation>
    <scope>NUCLEOTIDE SEQUENCE</scope>
    <source>
        <strain evidence="7">RG28</strain>
    </source>
</reference>
<keyword evidence="3 5" id="KW-1133">Transmembrane helix</keyword>
<evidence type="ECO:0000256" key="4">
    <source>
        <dbReference type="ARBA" id="ARBA00023136"/>
    </source>
</evidence>
<sequence>MFSQFGKEFSHIVRDKKLLIPIIAVLLVPLMYSGMFLWAFWNPYDKLNDLPVAVVNLDEGATVDGKSVNVGKELVDNLKKDDNFKWKFVSNEKAMKGLKKQDYYMAVRIPKDFSENVTTVTDKSPKHLTMEYIPNEGYNFISSQIGNSASEKIKEEVAQNITRNYVKTIYENIGKMTDGIGKASDGSTAIDNGVGDAKDGSQKLTDGLKTLASKSIELKEGVSKLDEGSQKEKDGLVAYTNGVGQLSNGINQLYSGVGPLSKGISDLNSGASQLNTGMNTLSNGLGQLYTANGQLVDGSKQVLGGLNSLNGNLPQLKAGTVQLADGANKLSTNLNEWQKKANDAKTGAEQVANGLSEFEKAVAPLLSSLPKDQQAAYKAKLDALVSGSQQVASGVDGLSSAAGQLSQGGNQVATGATTLNEKSDELAAGVNKLVDGQTKVTNGLTQFGQKLGEANTGGKQLAEGSTALANGTKKLYDNTPALVSGINQLNSGANQLSSNSSKLVDGMNQLSGGVGQLNANTPALTNGVDQLANGSTQLNDGLGKIKDGTHKLATNMKEAKDETKDAKANNKQLDMYSKPVNLKKESVNKVPNYGTGFTPYFLSMALYLGGLLLSNVYPFRDPLSRPKNAFSWFASKTGILIGVGIIQAVLASILLLFAFDLEVKSLPYYFLISFVSVLTFMALVQFLATVFGDAGKLLAVIVLVLQLTTSAGTYPLETLPTFLQYFYGKLPMTYTIQAFKAVISSGDYSFMWQNVYILLGFFVFFSLLTLGYFTMIFKKKYGSGMDQNTPASVEA</sequence>
<gene>
    <name evidence="7" type="ORF">J5Y03_01550</name>
</gene>
<organism evidence="7 8">
    <name type="scientific">Gottfriedia endophytica</name>
    <dbReference type="NCBI Taxonomy" id="2820819"/>
    <lineage>
        <taxon>Bacteria</taxon>
        <taxon>Bacillati</taxon>
        <taxon>Bacillota</taxon>
        <taxon>Bacilli</taxon>
        <taxon>Bacillales</taxon>
        <taxon>Bacillaceae</taxon>
        <taxon>Gottfriedia</taxon>
    </lineage>
</organism>
<evidence type="ECO:0000256" key="5">
    <source>
        <dbReference type="SAM" id="Phobius"/>
    </source>
</evidence>
<protein>
    <submittedName>
        <fullName evidence="7">YhgE/Pip domain-containing protein</fullName>
    </submittedName>
</protein>
<feature type="transmembrane region" description="Helical" evidence="5">
    <location>
        <begin position="755"/>
        <end position="777"/>
    </location>
</feature>
<feature type="transmembrane region" description="Helical" evidence="5">
    <location>
        <begin position="697"/>
        <end position="716"/>
    </location>
</feature>
<dbReference type="InterPro" id="IPR023908">
    <property type="entry name" value="xxxLxxG_rpt"/>
</dbReference>
<dbReference type="GO" id="GO:0016020">
    <property type="term" value="C:membrane"/>
    <property type="evidence" value="ECO:0007669"/>
    <property type="project" value="UniProtKB-SubCell"/>
</dbReference>
<dbReference type="NCBIfam" id="TIGR03057">
    <property type="entry name" value="xxxLxxG_by_4"/>
    <property type="match status" value="9"/>
</dbReference>
<evidence type="ECO:0000256" key="3">
    <source>
        <dbReference type="ARBA" id="ARBA00022989"/>
    </source>
</evidence>
<feature type="domain" description="ABC-2 type transporter transmembrane" evidence="6">
    <location>
        <begin position="22"/>
        <end position="162"/>
    </location>
</feature>
<dbReference type="InterPro" id="IPR013525">
    <property type="entry name" value="ABC2_TM"/>
</dbReference>
<feature type="transmembrane region" description="Helical" evidence="5">
    <location>
        <begin position="638"/>
        <end position="659"/>
    </location>
</feature>
<evidence type="ECO:0000259" key="6">
    <source>
        <dbReference type="Pfam" id="PF12698"/>
    </source>
</evidence>
<evidence type="ECO:0000313" key="7">
    <source>
        <dbReference type="EMBL" id="MBP0723866.1"/>
    </source>
</evidence>
<dbReference type="Pfam" id="PF12698">
    <property type="entry name" value="ABC2_membrane_3"/>
    <property type="match status" value="2"/>
</dbReference>
<dbReference type="InterPro" id="IPR017500">
    <property type="entry name" value="Phage_infect_YhgE_N"/>
</dbReference>
<dbReference type="NCBIfam" id="TIGR03061">
    <property type="entry name" value="pip_yhgE_Nterm"/>
    <property type="match status" value="1"/>
</dbReference>
<dbReference type="RefSeq" id="WP_209401709.1">
    <property type="nucleotide sequence ID" value="NZ_JAGIYQ010000001.1"/>
</dbReference>
<feature type="domain" description="ABC-2 type transporter transmembrane" evidence="6">
    <location>
        <begin position="523"/>
        <end position="770"/>
    </location>
</feature>
<dbReference type="InterPro" id="IPR051328">
    <property type="entry name" value="T7SS_ABC-Transporter"/>
</dbReference>
<dbReference type="PANTHER" id="PTHR43077">
    <property type="entry name" value="TRANSPORT PERMEASE YVFS-RELATED"/>
    <property type="match status" value="1"/>
</dbReference>
<evidence type="ECO:0000256" key="2">
    <source>
        <dbReference type="ARBA" id="ARBA00022692"/>
    </source>
</evidence>
<keyword evidence="2 5" id="KW-0812">Transmembrane</keyword>
<dbReference type="AlphaFoldDB" id="A0A940NNB9"/>
<comment type="subcellular location">
    <subcellularLocation>
        <location evidence="1">Membrane</location>
        <topology evidence="1">Multi-pass membrane protein</topology>
    </subcellularLocation>
</comment>
<feature type="transmembrane region" description="Helical" evidence="5">
    <location>
        <begin position="18"/>
        <end position="41"/>
    </location>
</feature>
<evidence type="ECO:0000256" key="1">
    <source>
        <dbReference type="ARBA" id="ARBA00004141"/>
    </source>
</evidence>
<keyword evidence="4 5" id="KW-0472">Membrane</keyword>
<dbReference type="PANTHER" id="PTHR43077:SF5">
    <property type="entry name" value="PHAGE INFECTION PROTEIN"/>
    <property type="match status" value="1"/>
</dbReference>
<feature type="transmembrane region" description="Helical" evidence="5">
    <location>
        <begin position="665"/>
        <end position="690"/>
    </location>
</feature>
<accession>A0A940NNB9</accession>
<dbReference type="SUPFAM" id="SSF58104">
    <property type="entry name" value="Methyl-accepting chemotaxis protein (MCP) signaling domain"/>
    <property type="match status" value="1"/>
</dbReference>
<dbReference type="NCBIfam" id="TIGR03062">
    <property type="entry name" value="pip_yhgE_Cterm"/>
    <property type="match status" value="1"/>
</dbReference>
<dbReference type="Gene3D" id="1.10.287.950">
    <property type="entry name" value="Methyl-accepting chemotaxis protein"/>
    <property type="match status" value="2"/>
</dbReference>
<comment type="caution">
    <text evidence="7">The sequence shown here is derived from an EMBL/GenBank/DDBJ whole genome shotgun (WGS) entry which is preliminary data.</text>
</comment>
<keyword evidence="8" id="KW-1185">Reference proteome</keyword>
<feature type="transmembrane region" description="Helical" evidence="5">
    <location>
        <begin position="597"/>
        <end position="617"/>
    </location>
</feature>